<dbReference type="GO" id="GO:0006508">
    <property type="term" value="P:proteolysis"/>
    <property type="evidence" value="ECO:0007669"/>
    <property type="project" value="UniProtKB-KW"/>
</dbReference>
<dbReference type="RefSeq" id="WP_337705690.1">
    <property type="nucleotide sequence ID" value="NZ_JBBEGM010000011.1"/>
</dbReference>
<proteinExistence type="predicted"/>
<evidence type="ECO:0000313" key="5">
    <source>
        <dbReference type="Proteomes" id="UP001369736"/>
    </source>
</evidence>
<dbReference type="Pfam" id="PF02861">
    <property type="entry name" value="Clp_N"/>
    <property type="match status" value="1"/>
</dbReference>
<sequence>MTPRSPANDARRWSGWSRAAEHAAATGRERAGTEHLLLSLVEGPPGPAQRLLAEAGVRIGTVRRALEAIMGPDSAPLEPVDPAGIRPGTRAQAVLLRATHLVDRGGPATERPLEDVHLLAALVSDEEPCLALLVLEQLGALRRLRRGVPEHT</sequence>
<dbReference type="EMBL" id="JBBEGM010000011">
    <property type="protein sequence ID" value="MEJ2864329.1"/>
    <property type="molecule type" value="Genomic_DNA"/>
</dbReference>
<gene>
    <name evidence="4" type="ORF">WCD58_24440</name>
</gene>
<keyword evidence="4" id="KW-0645">Protease</keyword>
<organism evidence="4 5">
    <name type="scientific">Actinomycetospora flava</name>
    <dbReference type="NCBI Taxonomy" id="3129232"/>
    <lineage>
        <taxon>Bacteria</taxon>
        <taxon>Bacillati</taxon>
        <taxon>Actinomycetota</taxon>
        <taxon>Actinomycetes</taxon>
        <taxon>Pseudonocardiales</taxon>
        <taxon>Pseudonocardiaceae</taxon>
        <taxon>Actinomycetospora</taxon>
    </lineage>
</organism>
<protein>
    <submittedName>
        <fullName evidence="4">Clp protease N-terminal domain-containing protein</fullName>
    </submittedName>
</protein>
<dbReference type="SUPFAM" id="SSF81923">
    <property type="entry name" value="Double Clp-N motif"/>
    <property type="match status" value="1"/>
</dbReference>
<evidence type="ECO:0000256" key="2">
    <source>
        <dbReference type="SAM" id="MobiDB-lite"/>
    </source>
</evidence>
<accession>A0ABU8MBQ3</accession>
<dbReference type="GO" id="GO:0008233">
    <property type="term" value="F:peptidase activity"/>
    <property type="evidence" value="ECO:0007669"/>
    <property type="project" value="UniProtKB-KW"/>
</dbReference>
<dbReference type="Proteomes" id="UP001369736">
    <property type="component" value="Unassembled WGS sequence"/>
</dbReference>
<dbReference type="PROSITE" id="PS51903">
    <property type="entry name" value="CLP_R"/>
    <property type="match status" value="1"/>
</dbReference>
<keyword evidence="1" id="KW-0677">Repeat</keyword>
<feature type="domain" description="Clp R" evidence="3">
    <location>
        <begin position="1"/>
        <end position="72"/>
    </location>
</feature>
<keyword evidence="4" id="KW-0378">Hydrolase</keyword>
<dbReference type="InterPro" id="IPR036628">
    <property type="entry name" value="Clp_N_dom_sf"/>
</dbReference>
<evidence type="ECO:0000259" key="3">
    <source>
        <dbReference type="PROSITE" id="PS51903"/>
    </source>
</evidence>
<feature type="region of interest" description="Disordered" evidence="2">
    <location>
        <begin position="1"/>
        <end position="30"/>
    </location>
</feature>
<evidence type="ECO:0000313" key="4">
    <source>
        <dbReference type="EMBL" id="MEJ2864329.1"/>
    </source>
</evidence>
<comment type="caution">
    <text evidence="4">The sequence shown here is derived from an EMBL/GenBank/DDBJ whole genome shotgun (WGS) entry which is preliminary data.</text>
</comment>
<dbReference type="InterPro" id="IPR004176">
    <property type="entry name" value="Clp_R_N"/>
</dbReference>
<keyword evidence="5" id="KW-1185">Reference proteome</keyword>
<reference evidence="4 5" key="1">
    <citation type="submission" date="2024-03" db="EMBL/GenBank/DDBJ databases">
        <title>Actinomycetospora sp. OC33-EN07, a novel actinomycete isolated from wild orchid (Aerides multiflora).</title>
        <authorList>
            <person name="Suriyachadkun C."/>
        </authorList>
    </citation>
    <scope>NUCLEOTIDE SEQUENCE [LARGE SCALE GENOMIC DNA]</scope>
    <source>
        <strain evidence="4 5">OC33-EN07</strain>
    </source>
</reference>
<name>A0ABU8MBQ3_9PSEU</name>
<dbReference type="Gene3D" id="1.10.1780.10">
    <property type="entry name" value="Clp, N-terminal domain"/>
    <property type="match status" value="1"/>
</dbReference>
<evidence type="ECO:0000256" key="1">
    <source>
        <dbReference type="PROSITE-ProRule" id="PRU01251"/>
    </source>
</evidence>